<evidence type="ECO:0000313" key="1">
    <source>
        <dbReference type="EMBL" id="RZF59286.1"/>
    </source>
</evidence>
<dbReference type="Proteomes" id="UP000292855">
    <property type="component" value="Unassembled WGS sequence"/>
</dbReference>
<comment type="caution">
    <text evidence="1">The sequence shown here is derived from an EMBL/GenBank/DDBJ whole genome shotgun (WGS) entry which is preliminary data.</text>
</comment>
<accession>A0A4Q6XSM4</accession>
<organism evidence="1 2">
    <name type="scientific">Sphingobacterium corticibacterium</name>
    <dbReference type="NCBI Taxonomy" id="2484746"/>
    <lineage>
        <taxon>Bacteria</taxon>
        <taxon>Pseudomonadati</taxon>
        <taxon>Bacteroidota</taxon>
        <taxon>Sphingobacteriia</taxon>
        <taxon>Sphingobacteriales</taxon>
        <taxon>Sphingobacteriaceae</taxon>
        <taxon>Sphingobacterium</taxon>
    </lineage>
</organism>
<proteinExistence type="predicted"/>
<evidence type="ECO:0000313" key="2">
    <source>
        <dbReference type="Proteomes" id="UP000292855"/>
    </source>
</evidence>
<name>A0A4Q6XSM4_9SPHI</name>
<keyword evidence="2" id="KW-1185">Reference proteome</keyword>
<gene>
    <name evidence="1" type="ORF">EWE74_08850</name>
</gene>
<reference evidence="1 2" key="1">
    <citation type="submission" date="2019-02" db="EMBL/GenBank/DDBJ databases">
        <authorList>
            <person name="Li Y."/>
        </authorList>
    </citation>
    <scope>NUCLEOTIDE SEQUENCE [LARGE SCALE GENOMIC DNA]</scope>
    <source>
        <strain evidence="1 2">30C10-4-7</strain>
    </source>
</reference>
<dbReference type="EMBL" id="SGIT01000002">
    <property type="protein sequence ID" value="RZF59286.1"/>
    <property type="molecule type" value="Genomic_DNA"/>
</dbReference>
<dbReference type="AlphaFoldDB" id="A0A4Q6XSM4"/>
<sequence>MNEFFMRSPSISYRLWSLPIKNSHIAYSDCLVFYQLISNCIFEPSKTESAADFGDRNGNRPVITGRYGQWLPVTAEQYRNGSFFPPER</sequence>
<protein>
    <submittedName>
        <fullName evidence="1">Uncharacterized protein</fullName>
    </submittedName>
</protein>